<dbReference type="RefSeq" id="WP_147143712.1">
    <property type="nucleotide sequence ID" value="NZ_BAABIJ010000006.1"/>
</dbReference>
<gene>
    <name evidence="5" type="ORF">LX16_4831</name>
</gene>
<proteinExistence type="inferred from homology"/>
<dbReference type="PANTHER" id="PTHR36842:SF1">
    <property type="entry name" value="PROTEIN TOLB"/>
    <property type="match status" value="1"/>
</dbReference>
<evidence type="ECO:0000256" key="1">
    <source>
        <dbReference type="ARBA" id="ARBA00009820"/>
    </source>
</evidence>
<feature type="chain" id="PRO_5021880643" evidence="3">
    <location>
        <begin position="31"/>
        <end position="720"/>
    </location>
</feature>
<comment type="caution">
    <text evidence="5">The sequence shown here is derived from an EMBL/GenBank/DDBJ whole genome shotgun (WGS) entry which is preliminary data.</text>
</comment>
<dbReference type="GO" id="GO:0005975">
    <property type="term" value="P:carbohydrate metabolic process"/>
    <property type="evidence" value="ECO:0007669"/>
    <property type="project" value="UniProtKB-ARBA"/>
</dbReference>
<dbReference type="InterPro" id="IPR013783">
    <property type="entry name" value="Ig-like_fold"/>
</dbReference>
<dbReference type="Gene3D" id="2.120.10.30">
    <property type="entry name" value="TolB, C-terminal domain"/>
    <property type="match status" value="2"/>
</dbReference>
<dbReference type="InterPro" id="IPR011042">
    <property type="entry name" value="6-blade_b-propeller_TolB-like"/>
</dbReference>
<keyword evidence="3" id="KW-0732">Signal</keyword>
<keyword evidence="6" id="KW-1185">Reference proteome</keyword>
<reference evidence="5 6" key="1">
    <citation type="journal article" date="2013" name="Stand. Genomic Sci.">
        <title>Genomic Encyclopedia of Type Strains, Phase I: The one thousand microbial genomes (KMG-I) project.</title>
        <authorList>
            <person name="Kyrpides N.C."/>
            <person name="Woyke T."/>
            <person name="Eisen J.A."/>
            <person name="Garrity G."/>
            <person name="Lilburn T.G."/>
            <person name="Beck B.J."/>
            <person name="Whitman W.B."/>
            <person name="Hugenholtz P."/>
            <person name="Klenk H.P."/>
        </authorList>
    </citation>
    <scope>NUCLEOTIDE SEQUENCE [LARGE SCALE GENOMIC DNA]</scope>
    <source>
        <strain evidence="5 6">DSM 45044</strain>
    </source>
</reference>
<accession>A0A562UPY1</accession>
<dbReference type="InterPro" id="IPR011659">
    <property type="entry name" value="WD40"/>
</dbReference>
<feature type="region of interest" description="Disordered" evidence="2">
    <location>
        <begin position="567"/>
        <end position="606"/>
    </location>
</feature>
<dbReference type="Proteomes" id="UP000321617">
    <property type="component" value="Unassembled WGS sequence"/>
</dbReference>
<evidence type="ECO:0000256" key="3">
    <source>
        <dbReference type="SAM" id="SignalP"/>
    </source>
</evidence>
<dbReference type="SUPFAM" id="SSF82171">
    <property type="entry name" value="DPP6 N-terminal domain-like"/>
    <property type="match status" value="1"/>
</dbReference>
<dbReference type="EMBL" id="VLLL01000010">
    <property type="protein sequence ID" value="TWJ07672.1"/>
    <property type="molecule type" value="Genomic_DNA"/>
</dbReference>
<sequence length="720" mass="74931">MPRRLYSATAVAAVLVMVSTLLVSSIPTHADPVPLVAAPGLLGYAVAGGAADIRTIRTDGTGDALFRDEPEAALGRPAFSPDGTRLAYTRRTGTSTTVSVADVSDPGVVADLPLPAPGYNQHYRDPVFSPDGRYVAVSFQERITVEPDRWADVSSIMVVDLESGEYTGYGPFPQTVDETDYYTYDTEPTFSPDGTRIAFVRELARVQEIVIGFAPLADPESSHVYAVDFGFPFTGDEPVTQLSFNECNGEMCFPVDDRAPAWSPVDPNALLYARDGESLRLLTLDTSESTPVPLAGTWNDVGRPAWSPDGTAVAFHGLSDAADASGIWVYPNPPPGEVSRARLVSSGLAVEPTWQPFADLAVTVTAPPELAFGESATVLVTVVNEGVVTAVPMLDLSVGEQVAITEVKTPTGGCTPEGTECQGEPLPPGAEWILEVDVTAVAPGAGKITAEVWSFTTDTDVEDNTAVAAIEVHDTTDVAVAIAPETTTAYVGGPDVVLDVVVRNGSARVASGVVLTLTLPEALRAGAVTEPGDCLEPTGCVLADIPGGGQTVVRLTLATSHAYRETATATVATDPPAPVPTDTPSTDPSSPVPADDPSTGPAGPLSIADTATAVVTVKQPVLRVNPAVGPPGRVTTATGTDFPPGVEVRLTWDRGIPAAASTVTVGADGTFRLPLLVFYRDRLGTRTLTAAPVSGDLFGPVTTGYLVQPGNQEPPVLGRD</sequence>
<dbReference type="AlphaFoldDB" id="A0A562UPY1"/>
<evidence type="ECO:0000313" key="6">
    <source>
        <dbReference type="Proteomes" id="UP000321617"/>
    </source>
</evidence>
<comment type="similarity">
    <text evidence="1">Belongs to the TolB family.</text>
</comment>
<dbReference type="InterPro" id="IPR001434">
    <property type="entry name" value="OmcB-like_DUF11"/>
</dbReference>
<feature type="signal peptide" evidence="3">
    <location>
        <begin position="1"/>
        <end position="30"/>
    </location>
</feature>
<feature type="compositionally biased region" description="Low complexity" evidence="2">
    <location>
        <begin position="582"/>
        <end position="599"/>
    </location>
</feature>
<feature type="domain" description="DUF11" evidence="4">
    <location>
        <begin position="359"/>
        <end position="469"/>
    </location>
</feature>
<dbReference type="PANTHER" id="PTHR36842">
    <property type="entry name" value="PROTEIN TOLB HOMOLOG"/>
    <property type="match status" value="1"/>
</dbReference>
<dbReference type="Gene3D" id="2.60.40.10">
    <property type="entry name" value="Immunoglobulins"/>
    <property type="match status" value="1"/>
</dbReference>
<dbReference type="OrthoDB" id="9808778at2"/>
<dbReference type="Pfam" id="PF07676">
    <property type="entry name" value="PD40"/>
    <property type="match status" value="2"/>
</dbReference>
<name>A0A562UPY1_9ACTN</name>
<evidence type="ECO:0000259" key="4">
    <source>
        <dbReference type="Pfam" id="PF01345"/>
    </source>
</evidence>
<evidence type="ECO:0000313" key="5">
    <source>
        <dbReference type="EMBL" id="TWJ07672.1"/>
    </source>
</evidence>
<evidence type="ECO:0000256" key="2">
    <source>
        <dbReference type="SAM" id="MobiDB-lite"/>
    </source>
</evidence>
<protein>
    <submittedName>
        <fullName evidence="5">WD40 repeat protein</fullName>
    </submittedName>
</protein>
<dbReference type="Pfam" id="PF01345">
    <property type="entry name" value="DUF11"/>
    <property type="match status" value="1"/>
</dbReference>
<organism evidence="5 6">
    <name type="scientific">Stackebrandtia albiflava</name>
    <dbReference type="NCBI Taxonomy" id="406432"/>
    <lineage>
        <taxon>Bacteria</taxon>
        <taxon>Bacillati</taxon>
        <taxon>Actinomycetota</taxon>
        <taxon>Actinomycetes</taxon>
        <taxon>Glycomycetales</taxon>
        <taxon>Glycomycetaceae</taxon>
        <taxon>Stackebrandtia</taxon>
    </lineage>
</organism>